<proteinExistence type="predicted"/>
<dbReference type="EMBL" id="MFAA01000021">
    <property type="protein sequence ID" value="OGD68869.1"/>
    <property type="molecule type" value="Genomic_DNA"/>
</dbReference>
<name>A0A1F5EN80_9BACT</name>
<comment type="caution">
    <text evidence="1">The sequence shown here is derived from an EMBL/GenBank/DDBJ whole genome shotgun (WGS) entry which is preliminary data.</text>
</comment>
<evidence type="ECO:0008006" key="3">
    <source>
        <dbReference type="Google" id="ProtNLM"/>
    </source>
</evidence>
<accession>A0A1F5EN80</accession>
<evidence type="ECO:0000313" key="2">
    <source>
        <dbReference type="Proteomes" id="UP000185891"/>
    </source>
</evidence>
<evidence type="ECO:0000313" key="1">
    <source>
        <dbReference type="EMBL" id="OGD68869.1"/>
    </source>
</evidence>
<protein>
    <recommendedName>
        <fullName evidence="3">Septum formation initiator</fullName>
    </recommendedName>
</protein>
<sequence length="124" mass="14665">MLDYQEKRNIKRFVYSRPVIGFLLILLLFISKGVWNAYSESKLTSDNRNSAEQEFNDLLSRKDVIQKQIADLSTLEGKEREVRSKFQVAKEGEQMVMIVDEKKDYVQPEEEKSIFLKIKDFFSF</sequence>
<dbReference type="Proteomes" id="UP000185891">
    <property type="component" value="Unassembled WGS sequence"/>
</dbReference>
<reference evidence="1 2" key="1">
    <citation type="journal article" date="2016" name="Nat. Commun.">
        <title>Thousands of microbial genomes shed light on interconnected biogeochemical processes in an aquifer system.</title>
        <authorList>
            <person name="Anantharaman K."/>
            <person name="Brown C.T."/>
            <person name="Hug L.A."/>
            <person name="Sharon I."/>
            <person name="Castelle C.J."/>
            <person name="Probst A.J."/>
            <person name="Thomas B.C."/>
            <person name="Singh A."/>
            <person name="Wilkins M.J."/>
            <person name="Karaoz U."/>
            <person name="Brodie E.L."/>
            <person name="Williams K.H."/>
            <person name="Hubbard S.S."/>
            <person name="Banfield J.F."/>
        </authorList>
    </citation>
    <scope>NUCLEOTIDE SEQUENCE [LARGE SCALE GENOMIC DNA]</scope>
</reference>
<organism evidence="1 2">
    <name type="scientific">Candidatus Campbellbacteria bacterium RIFCSPHIGHO2_12_FULL_35_10</name>
    <dbReference type="NCBI Taxonomy" id="1797578"/>
    <lineage>
        <taxon>Bacteria</taxon>
        <taxon>Candidatus Campbelliibacteriota</taxon>
    </lineage>
</organism>
<dbReference type="AlphaFoldDB" id="A0A1F5EN80"/>
<gene>
    <name evidence="1" type="ORF">A3E89_03030</name>
</gene>